<feature type="binding site" evidence="6">
    <location>
        <begin position="11"/>
        <end position="18"/>
    </location>
    <ligand>
        <name>substrate</name>
    </ligand>
</feature>
<dbReference type="SUPFAM" id="SSF53254">
    <property type="entry name" value="Phosphoglycerate mutase-like"/>
    <property type="match status" value="1"/>
</dbReference>
<organism evidence="8 9">
    <name type="scientific">Plakobranchus ocellatus</name>
    <dbReference type="NCBI Taxonomy" id="259542"/>
    <lineage>
        <taxon>Eukaryota</taxon>
        <taxon>Metazoa</taxon>
        <taxon>Spiralia</taxon>
        <taxon>Lophotrochozoa</taxon>
        <taxon>Mollusca</taxon>
        <taxon>Gastropoda</taxon>
        <taxon>Heterobranchia</taxon>
        <taxon>Euthyneura</taxon>
        <taxon>Panpulmonata</taxon>
        <taxon>Sacoglossa</taxon>
        <taxon>Placobranchoidea</taxon>
        <taxon>Plakobranchidae</taxon>
        <taxon>Plakobranchus</taxon>
    </lineage>
</organism>
<comment type="caution">
    <text evidence="8">The sequence shown here is derived from an EMBL/GenBank/DDBJ whole genome shotgun (WGS) entry which is preliminary data.</text>
</comment>
<evidence type="ECO:0000256" key="3">
    <source>
        <dbReference type="ARBA" id="ARBA00023152"/>
    </source>
</evidence>
<feature type="binding site" evidence="6">
    <location>
        <begin position="24"/>
        <end position="25"/>
    </location>
    <ligand>
        <name>substrate</name>
    </ligand>
</feature>
<evidence type="ECO:0000313" key="9">
    <source>
        <dbReference type="Proteomes" id="UP000735302"/>
    </source>
</evidence>
<dbReference type="Proteomes" id="UP000735302">
    <property type="component" value="Unassembled WGS sequence"/>
</dbReference>
<comment type="similarity">
    <text evidence="1">Belongs to the phosphoglycerate mutase family. BPG-dependent PGAM subfamily.</text>
</comment>
<dbReference type="NCBIfam" id="TIGR01258">
    <property type="entry name" value="pgm_1"/>
    <property type="match status" value="1"/>
</dbReference>
<sequence length="245" mass="28008">MATGYSVVLVRHAQSEFNRDKIYTGWCDSDLTSDGVEEAKNAGKILCEYGFEFDLAFTSVLKRAIKTLYFIQDELDCHWIPVTKTWLLNERHSGKLQGRSKVEVLEQYGQEQVHRWNHALHEQPPPLAETDEHWNGNDKRYAGLPFAPVGESLQQTLQRSLQFWHNLVVPALKAGQKPLICGHGCYLRNLLKHLDSNCSTGKKQLETPNAAPFVLHLDSDMRPANLQFLNRHGNDIVLFKRSRDS</sequence>
<dbReference type="Pfam" id="PF00300">
    <property type="entry name" value="His_Phos_1"/>
    <property type="match status" value="1"/>
</dbReference>
<feature type="active site" description="Proton donor/acceptor" evidence="5">
    <location>
        <position position="90"/>
    </location>
</feature>
<dbReference type="EMBL" id="BLXT01002201">
    <property type="protein sequence ID" value="GFN91943.1"/>
    <property type="molecule type" value="Genomic_DNA"/>
</dbReference>
<evidence type="ECO:0000256" key="5">
    <source>
        <dbReference type="PIRSR" id="PIRSR613078-1"/>
    </source>
</evidence>
<feature type="binding site" evidence="6">
    <location>
        <position position="101"/>
    </location>
    <ligand>
        <name>substrate</name>
    </ligand>
</feature>
<dbReference type="PANTHER" id="PTHR11931">
    <property type="entry name" value="PHOSPHOGLYCERATE MUTASE"/>
    <property type="match status" value="1"/>
</dbReference>
<dbReference type="Gene3D" id="3.40.50.1240">
    <property type="entry name" value="Phosphoglycerate mutase-like"/>
    <property type="match status" value="1"/>
</dbReference>
<dbReference type="InterPro" id="IPR029033">
    <property type="entry name" value="His_PPase_superfam"/>
</dbReference>
<dbReference type="GO" id="GO:0004619">
    <property type="term" value="F:phosphoglycerate mutase activity"/>
    <property type="evidence" value="ECO:0007669"/>
    <property type="project" value="UniProtKB-EC"/>
</dbReference>
<feature type="binding site" evidence="6">
    <location>
        <position position="63"/>
    </location>
    <ligand>
        <name>substrate</name>
    </ligand>
</feature>
<dbReference type="GO" id="GO:0006096">
    <property type="term" value="P:glycolytic process"/>
    <property type="evidence" value="ECO:0007669"/>
    <property type="project" value="UniProtKB-KW"/>
</dbReference>
<evidence type="ECO:0000313" key="8">
    <source>
        <dbReference type="EMBL" id="GFN91943.1"/>
    </source>
</evidence>
<dbReference type="HAMAP" id="MF_01039">
    <property type="entry name" value="PGAM_GpmA"/>
    <property type="match status" value="1"/>
</dbReference>
<protein>
    <recommendedName>
        <fullName evidence="2">phosphoglycerate mutase (2,3-diphosphoglycerate-dependent)</fullName>
        <ecNumber evidence="2">5.4.2.11</ecNumber>
    </recommendedName>
</protein>
<name>A0AAV3ZDI4_9GAST</name>
<evidence type="ECO:0000256" key="7">
    <source>
        <dbReference type="PIRSR" id="PIRSR613078-3"/>
    </source>
</evidence>
<dbReference type="AlphaFoldDB" id="A0AAV3ZDI4"/>
<keyword evidence="3" id="KW-0324">Glycolysis</keyword>
<evidence type="ECO:0000256" key="6">
    <source>
        <dbReference type="PIRSR" id="PIRSR613078-2"/>
    </source>
</evidence>
<feature type="active site" description="Tele-phosphohistidine intermediate" evidence="5">
    <location>
        <position position="12"/>
    </location>
</feature>
<keyword evidence="4" id="KW-0413">Isomerase</keyword>
<evidence type="ECO:0000256" key="4">
    <source>
        <dbReference type="ARBA" id="ARBA00023235"/>
    </source>
</evidence>
<accession>A0AAV3ZDI4</accession>
<dbReference type="InterPro" id="IPR013078">
    <property type="entry name" value="His_Pase_superF_clade-1"/>
</dbReference>
<reference evidence="8 9" key="1">
    <citation type="journal article" date="2021" name="Elife">
        <title>Chloroplast acquisition without the gene transfer in kleptoplastic sea slugs, Plakobranchus ocellatus.</title>
        <authorList>
            <person name="Maeda T."/>
            <person name="Takahashi S."/>
            <person name="Yoshida T."/>
            <person name="Shimamura S."/>
            <person name="Takaki Y."/>
            <person name="Nagai Y."/>
            <person name="Toyoda A."/>
            <person name="Suzuki Y."/>
            <person name="Arimoto A."/>
            <person name="Ishii H."/>
            <person name="Satoh N."/>
            <person name="Nishiyama T."/>
            <person name="Hasebe M."/>
            <person name="Maruyama T."/>
            <person name="Minagawa J."/>
            <person name="Obokata J."/>
            <person name="Shigenobu S."/>
        </authorList>
    </citation>
    <scope>NUCLEOTIDE SEQUENCE [LARGE SCALE GENOMIC DNA]</scope>
</reference>
<proteinExistence type="inferred from homology"/>
<evidence type="ECO:0000256" key="1">
    <source>
        <dbReference type="ARBA" id="ARBA00006717"/>
    </source>
</evidence>
<evidence type="ECO:0000256" key="2">
    <source>
        <dbReference type="ARBA" id="ARBA00012028"/>
    </source>
</evidence>
<gene>
    <name evidence="8" type="ORF">PoB_001844900</name>
</gene>
<dbReference type="InterPro" id="IPR005952">
    <property type="entry name" value="Phosphogly_mut1"/>
</dbReference>
<dbReference type="CDD" id="cd07067">
    <property type="entry name" value="HP_PGM_like"/>
    <property type="match status" value="1"/>
</dbReference>
<feature type="site" description="Transition state stabilizer" evidence="7">
    <location>
        <position position="183"/>
    </location>
</feature>
<keyword evidence="9" id="KW-1185">Reference proteome</keyword>
<dbReference type="SMART" id="SM00855">
    <property type="entry name" value="PGAM"/>
    <property type="match status" value="1"/>
</dbReference>
<dbReference type="EC" id="5.4.2.11" evidence="2"/>